<gene>
    <name evidence="2" type="ORF">FSB73_11660</name>
</gene>
<accession>A0A5B8VMB6</accession>
<dbReference type="EMBL" id="CP042434">
    <property type="protein sequence ID" value="QEC72231.1"/>
    <property type="molecule type" value="Genomic_DNA"/>
</dbReference>
<reference evidence="2 3" key="1">
    <citation type="journal article" date="2017" name="Int. J. Syst. Evol. Microbiol.">
        <title>Arachidicoccus ginsenosidivorans sp. nov., with ginsenoside-converting activity isolated from ginseng cultivating soil.</title>
        <authorList>
            <person name="Siddiqi M.Z."/>
            <person name="Aslam Z."/>
            <person name="Im W.T."/>
        </authorList>
    </citation>
    <scope>NUCLEOTIDE SEQUENCE [LARGE SCALE GENOMIC DNA]</scope>
    <source>
        <strain evidence="2 3">Gsoil 809</strain>
    </source>
</reference>
<proteinExistence type="predicted"/>
<evidence type="ECO:0000313" key="3">
    <source>
        <dbReference type="Proteomes" id="UP000321291"/>
    </source>
</evidence>
<dbReference type="OrthoDB" id="711272at2"/>
<organism evidence="2 3">
    <name type="scientific">Arachidicoccus ginsenosidivorans</name>
    <dbReference type="NCBI Taxonomy" id="496057"/>
    <lineage>
        <taxon>Bacteria</taxon>
        <taxon>Pseudomonadati</taxon>
        <taxon>Bacteroidota</taxon>
        <taxon>Chitinophagia</taxon>
        <taxon>Chitinophagales</taxon>
        <taxon>Chitinophagaceae</taxon>
        <taxon>Arachidicoccus</taxon>
    </lineage>
</organism>
<dbReference type="Proteomes" id="UP000321291">
    <property type="component" value="Chromosome"/>
</dbReference>
<dbReference type="AlphaFoldDB" id="A0A5B8VMB6"/>
<sequence>MKKKYLTAPVIAALIGVGLAGVAKAHLNARVNNPDEEYTFIYSPDNPLDYSQASVEDLSNWHYTENPTTCSGDAKACSITAPATDVDATGTDPILKSNINLQTDGSGNVYYVSDVEPLASYSNQD</sequence>
<feature type="signal peptide" evidence="1">
    <location>
        <begin position="1"/>
        <end position="25"/>
    </location>
</feature>
<evidence type="ECO:0000256" key="1">
    <source>
        <dbReference type="SAM" id="SignalP"/>
    </source>
</evidence>
<keyword evidence="3" id="KW-1185">Reference proteome</keyword>
<name>A0A5B8VMB6_9BACT</name>
<evidence type="ECO:0000313" key="2">
    <source>
        <dbReference type="EMBL" id="QEC72231.1"/>
    </source>
</evidence>
<protein>
    <submittedName>
        <fullName evidence="2">Uncharacterized protein</fullName>
    </submittedName>
</protein>
<dbReference type="KEGG" id="agi:FSB73_11660"/>
<keyword evidence="1" id="KW-0732">Signal</keyword>
<feature type="chain" id="PRO_5022672911" evidence="1">
    <location>
        <begin position="26"/>
        <end position="125"/>
    </location>
</feature>
<dbReference type="RefSeq" id="WP_146782197.1">
    <property type="nucleotide sequence ID" value="NZ_CP042434.1"/>
</dbReference>